<evidence type="ECO:0000256" key="3">
    <source>
        <dbReference type="ARBA" id="ARBA00022723"/>
    </source>
</evidence>
<dbReference type="GO" id="GO:0046872">
    <property type="term" value="F:metal ion binding"/>
    <property type="evidence" value="ECO:0007669"/>
    <property type="project" value="UniProtKB-KW"/>
</dbReference>
<feature type="compositionally biased region" description="Low complexity" evidence="10">
    <location>
        <begin position="505"/>
        <end position="517"/>
    </location>
</feature>
<dbReference type="InterPro" id="IPR001781">
    <property type="entry name" value="Znf_LIM"/>
</dbReference>
<evidence type="ECO:0000256" key="10">
    <source>
        <dbReference type="SAM" id="MobiDB-lite"/>
    </source>
</evidence>
<feature type="compositionally biased region" description="Polar residues" evidence="10">
    <location>
        <begin position="1213"/>
        <end position="1235"/>
    </location>
</feature>
<dbReference type="GO" id="GO:0005634">
    <property type="term" value="C:nucleus"/>
    <property type="evidence" value="ECO:0007669"/>
    <property type="project" value="UniProtKB-SubCell"/>
</dbReference>
<evidence type="ECO:0000256" key="5">
    <source>
        <dbReference type="ARBA" id="ARBA00022833"/>
    </source>
</evidence>
<evidence type="ECO:0000256" key="11">
    <source>
        <dbReference type="SAM" id="SignalP"/>
    </source>
</evidence>
<dbReference type="Proteomes" id="UP000887572">
    <property type="component" value="Unplaced"/>
</dbReference>
<feature type="region of interest" description="Disordered" evidence="10">
    <location>
        <begin position="1213"/>
        <end position="1352"/>
    </location>
</feature>
<dbReference type="SMART" id="SM00132">
    <property type="entry name" value="LIM"/>
    <property type="match status" value="2"/>
</dbReference>
<feature type="compositionally biased region" description="Low complexity" evidence="10">
    <location>
        <begin position="339"/>
        <end position="356"/>
    </location>
</feature>
<feature type="domain" description="LIM zinc-binding" evidence="12">
    <location>
        <begin position="622"/>
        <end position="687"/>
    </location>
</feature>
<comment type="subcellular location">
    <subcellularLocation>
        <location evidence="1">Nucleus</location>
    </subcellularLocation>
</comment>
<dbReference type="WBParaSite" id="Gr19_v10_g11436.t3">
    <property type="protein sequence ID" value="Gr19_v10_g11436.t3"/>
    <property type="gene ID" value="Gr19_v10_g11436"/>
</dbReference>
<keyword evidence="4" id="KW-0677">Repeat</keyword>
<dbReference type="PANTHER" id="PTHR24215">
    <property type="entry name" value="RHO-GTPASE-ACTIVATING PROTEIN LRG1"/>
    <property type="match status" value="1"/>
</dbReference>
<sequence length="1447" mass="159437">MCRSKCSSLLLLAHLRLIVFPSFILFSSTVASFCGKSGVPYSFEVLSTGAPVLGCAQPSCVISATDAERDFHEDSQFFTNAEGQPDGFFRDGDRVLKRYRHATAPKLIANCSGQFNELSCPRKNQWTNFAMLHLRGPSFFSRGWLNGGRTRRGHYRRGSVSKSEGEAPGKVRYEVTVRRMNCLPDPPELEVEFDGDVPLEVSKLLGNAKNKELTDKINGVQNGIGKKTVIKQKSRKDGQPKAKQQTAPAGQRNGQHLQQRKQQAELPEVSGAENSSRSTRISHHNMKNSSCSSISNLKEASNNSMENTGTHFEEQQNQQPLQQQLRQTAPTLSQFASPQQQFDAGSQQQQQQQQQQFVGEAITAEPSAFASFSVTPHPLFGTMSFPTLPPHSFPTLPPHSFPTLPPHSFPTLPPHSFPTLPPHTFFSLPPHTFPTFPPHTFASVDAFTAAPATGGSSSGGSSGAFAAPTFNAVSSGPIPLSSAGGSFGGASQPREADNSINTSGQRQQQQLPDFQPQNTPKMAPAMGTILAAMHARALFAVDVVVLLWGRGGTNSFILPPSDSANSIGECLPVYSPSLPPRRLCFSSRWFAFSFLFPSLPFVVVLPPVMFLHVSPPPAPSLRLCDQCLKPISSDEEQTILTASQRPFHPNCFFCSKKQCGRALSLEEYGVHQNQIFCAYCFISLFSIERNVSLQPEKNGHENDVVVQKEKAAQHYERQLRIVQLGDDDNDDGEHEIVVSRRTSDWHGDFVAEEGLLLTMSQKGRGSSPHRRAGRFAPLLTSPIPELDERETTEQEDGPVSQSTANSPYPEASAAFHFLPPCNRSKSTCPPPLAFLRPSVCKRCAQRVFEAEKVVAAGEVWHKRCFRCLRCGRSLEPGKFSDRVGEIFCNSCYAKQFGPKGFQRHSQRSEITPTVTCWGGISTAIHPATGGLLVPPLSPKSRRRSFINSFAHFDFAPLTVRHVTSTSVLFVVFLRLSVPHMSSPFYDFFACPTNLDIMGENLLESYNPLYDVHLRQYFALPHMQKHLRNLGLLDGSPVQQQNELNRERVLQQLMDLQRKLDAVEKVELYRRIRSGITNADESADRHQHMSRSLSRPARSAAARLGERRGRRQSLSPEAGELIKRVESDYRSDSAPFKNPKSIYNRLAASVYKYQYLHKLDDRTLRKYMLSLRKQLAKLERFREVSFGPHTMAKHPPLQLQQSWFFRRRSLPSLNSANANQSRTHTQQTNAGGQRSLKSGLAPKARSGKSQSPLKFASAIDEPPPKMQRRTSISRTRQQRLPPLPKKRSFAASRTNTLPTSKTLERLPPTATTKPIRNTPSDTRRALPPSSAQKKTPTGSRPGSKGSTTPVFVQKRSSASSGILPAIGGAAVAAAAVGLVLENGGKRAEEGQGRESVAPSPSISLAASQTTTTDGGQPGGDSESEEQLKDSAKTAPEGMNGNWPREFGL</sequence>
<dbReference type="FunFam" id="2.10.110.10:FF:000001">
    <property type="entry name" value="Cysteine and glycine-rich protein 1"/>
    <property type="match status" value="1"/>
</dbReference>
<keyword evidence="5 8" id="KW-0862">Zinc</keyword>
<evidence type="ECO:0000259" key="12">
    <source>
        <dbReference type="PROSITE" id="PS50023"/>
    </source>
</evidence>
<feature type="compositionally biased region" description="Polar residues" evidence="10">
    <location>
        <begin position="1290"/>
        <end position="1300"/>
    </location>
</feature>
<reference evidence="14" key="1">
    <citation type="submission" date="2022-11" db="UniProtKB">
        <authorList>
            <consortium name="WormBaseParasite"/>
        </authorList>
    </citation>
    <scope>IDENTIFICATION</scope>
</reference>
<accession>A0A914GV01</accession>
<feature type="compositionally biased region" description="Polar residues" evidence="10">
    <location>
        <begin position="328"/>
        <end position="338"/>
    </location>
</feature>
<feature type="compositionally biased region" description="Polar residues" evidence="10">
    <location>
        <begin position="1308"/>
        <end position="1319"/>
    </location>
</feature>
<dbReference type="GO" id="GO:0007517">
    <property type="term" value="P:muscle organ development"/>
    <property type="evidence" value="ECO:0007669"/>
    <property type="project" value="UniProtKB-KW"/>
</dbReference>
<keyword evidence="13" id="KW-1185">Reference proteome</keyword>
<dbReference type="Pfam" id="PF00412">
    <property type="entry name" value="LIM"/>
    <property type="match status" value="2"/>
</dbReference>
<feature type="domain" description="LIM zinc-binding" evidence="12">
    <location>
        <begin position="838"/>
        <end position="898"/>
    </location>
</feature>
<dbReference type="PROSITE" id="PS00478">
    <property type="entry name" value="LIM_DOMAIN_1"/>
    <property type="match status" value="1"/>
</dbReference>
<evidence type="ECO:0000256" key="6">
    <source>
        <dbReference type="ARBA" id="ARBA00023038"/>
    </source>
</evidence>
<feature type="region of interest" description="Disordered" evidence="10">
    <location>
        <begin position="1384"/>
        <end position="1447"/>
    </location>
</feature>
<protein>
    <submittedName>
        <fullName evidence="14">LIM zinc-binding domain-containing protein</fullName>
    </submittedName>
</protein>
<evidence type="ECO:0000256" key="1">
    <source>
        <dbReference type="ARBA" id="ARBA00004123"/>
    </source>
</evidence>
<dbReference type="SUPFAM" id="SSF57716">
    <property type="entry name" value="Glucocorticoid receptor-like (DNA-binding domain)"/>
    <property type="match status" value="2"/>
</dbReference>
<feature type="compositionally biased region" description="Polar residues" evidence="10">
    <location>
        <begin position="287"/>
        <end position="310"/>
    </location>
</feature>
<feature type="region of interest" description="Disordered" evidence="10">
    <location>
        <begin position="483"/>
        <end position="519"/>
    </location>
</feature>
<proteinExistence type="predicted"/>
<evidence type="ECO:0000256" key="4">
    <source>
        <dbReference type="ARBA" id="ARBA00022737"/>
    </source>
</evidence>
<dbReference type="GO" id="GO:0030036">
    <property type="term" value="P:actin cytoskeleton organization"/>
    <property type="evidence" value="ECO:0007669"/>
    <property type="project" value="TreeGrafter"/>
</dbReference>
<dbReference type="PANTHER" id="PTHR24215:SF35">
    <property type="entry name" value="MUSCLE LIM PROTEIN MLP84B"/>
    <property type="match status" value="1"/>
</dbReference>
<keyword evidence="6 8" id="KW-0440">LIM domain</keyword>
<evidence type="ECO:0000256" key="8">
    <source>
        <dbReference type="PROSITE-ProRule" id="PRU00125"/>
    </source>
</evidence>
<evidence type="ECO:0000313" key="13">
    <source>
        <dbReference type="Proteomes" id="UP000887572"/>
    </source>
</evidence>
<feature type="compositionally biased region" description="Low complexity" evidence="10">
    <location>
        <begin position="1089"/>
        <end position="1102"/>
    </location>
</feature>
<dbReference type="GO" id="GO:0060537">
    <property type="term" value="P:muscle tissue development"/>
    <property type="evidence" value="ECO:0007669"/>
    <property type="project" value="UniProtKB-ARBA"/>
</dbReference>
<feature type="compositionally biased region" description="Polar residues" evidence="10">
    <location>
        <begin position="1328"/>
        <end position="1352"/>
    </location>
</feature>
<dbReference type="PROSITE" id="PS50023">
    <property type="entry name" value="LIM_DOMAIN_2"/>
    <property type="match status" value="2"/>
</dbReference>
<organism evidence="13 14">
    <name type="scientific">Globodera rostochiensis</name>
    <name type="common">Golden nematode worm</name>
    <name type="synonym">Heterodera rostochiensis</name>
    <dbReference type="NCBI Taxonomy" id="31243"/>
    <lineage>
        <taxon>Eukaryota</taxon>
        <taxon>Metazoa</taxon>
        <taxon>Ecdysozoa</taxon>
        <taxon>Nematoda</taxon>
        <taxon>Chromadorea</taxon>
        <taxon>Rhabditida</taxon>
        <taxon>Tylenchina</taxon>
        <taxon>Tylenchomorpha</taxon>
        <taxon>Tylenchoidea</taxon>
        <taxon>Heteroderidae</taxon>
        <taxon>Heteroderinae</taxon>
        <taxon>Globodera</taxon>
    </lineage>
</organism>
<keyword evidence="3 8" id="KW-0479">Metal-binding</keyword>
<keyword evidence="7" id="KW-0539">Nucleus</keyword>
<keyword evidence="2" id="KW-0517">Myogenesis</keyword>
<feature type="compositionally biased region" description="Low complexity" evidence="10">
    <location>
        <begin position="1268"/>
        <end position="1278"/>
    </location>
</feature>
<evidence type="ECO:0000313" key="14">
    <source>
        <dbReference type="WBParaSite" id="Gr19_v10_g11436.t3"/>
    </source>
</evidence>
<feature type="compositionally biased region" description="Polar residues" evidence="10">
    <location>
        <begin position="242"/>
        <end position="261"/>
    </location>
</feature>
<feature type="chain" id="PRO_5037000724" evidence="11">
    <location>
        <begin position="32"/>
        <end position="1447"/>
    </location>
</feature>
<evidence type="ECO:0000256" key="7">
    <source>
        <dbReference type="ARBA" id="ARBA00023242"/>
    </source>
</evidence>
<feature type="compositionally biased region" description="Low complexity" evidence="10">
    <location>
        <begin position="315"/>
        <end position="327"/>
    </location>
</feature>
<evidence type="ECO:0000256" key="2">
    <source>
        <dbReference type="ARBA" id="ARBA00022541"/>
    </source>
</evidence>
<dbReference type="Gene3D" id="2.10.110.10">
    <property type="entry name" value="Cysteine Rich Protein"/>
    <property type="match status" value="2"/>
</dbReference>
<feature type="coiled-coil region" evidence="9">
    <location>
        <begin position="1038"/>
        <end position="1065"/>
    </location>
</feature>
<feature type="region of interest" description="Disordered" evidence="10">
    <location>
        <begin position="780"/>
        <end position="806"/>
    </location>
</feature>
<feature type="compositionally biased region" description="Acidic residues" evidence="10">
    <location>
        <begin position="785"/>
        <end position="796"/>
    </location>
</feature>
<evidence type="ECO:0000256" key="9">
    <source>
        <dbReference type="SAM" id="Coils"/>
    </source>
</evidence>
<keyword evidence="11" id="KW-0732">Signal</keyword>
<feature type="compositionally biased region" description="Polar residues" evidence="10">
    <location>
        <begin position="1397"/>
        <end position="1406"/>
    </location>
</feature>
<dbReference type="CDD" id="cd08368">
    <property type="entry name" value="LIM"/>
    <property type="match status" value="1"/>
</dbReference>
<dbReference type="GO" id="GO:0030018">
    <property type="term" value="C:Z disc"/>
    <property type="evidence" value="ECO:0007669"/>
    <property type="project" value="UniProtKB-ARBA"/>
</dbReference>
<feature type="region of interest" description="Disordered" evidence="10">
    <location>
        <begin position="224"/>
        <end position="358"/>
    </location>
</feature>
<feature type="region of interest" description="Disordered" evidence="10">
    <location>
        <begin position="1078"/>
        <end position="1116"/>
    </location>
</feature>
<name>A0A914GV01_GLORO</name>
<feature type="signal peptide" evidence="11">
    <location>
        <begin position="1"/>
        <end position="31"/>
    </location>
</feature>
<keyword evidence="9" id="KW-0175">Coiled coil</keyword>